<dbReference type="GO" id="GO:0032993">
    <property type="term" value="C:protein-DNA complex"/>
    <property type="evidence" value="ECO:0007669"/>
    <property type="project" value="TreeGrafter"/>
</dbReference>
<dbReference type="Proteomes" id="UP001165292">
    <property type="component" value="Unassembled WGS sequence"/>
</dbReference>
<dbReference type="GO" id="GO:0003700">
    <property type="term" value="F:DNA-binding transcription factor activity"/>
    <property type="evidence" value="ECO:0007669"/>
    <property type="project" value="InterPro"/>
</dbReference>
<dbReference type="GO" id="GO:0003677">
    <property type="term" value="F:DNA binding"/>
    <property type="evidence" value="ECO:0007669"/>
    <property type="project" value="UniProtKB-KW"/>
</dbReference>
<keyword evidence="2" id="KW-0805">Transcription regulation</keyword>
<comment type="similarity">
    <text evidence="1">Belongs to the LysR transcriptional regulatory family.</text>
</comment>
<keyword evidence="3" id="KW-0238">DNA-binding</keyword>
<dbReference type="InterPro" id="IPR000847">
    <property type="entry name" value="LysR_HTH_N"/>
</dbReference>
<dbReference type="SUPFAM" id="SSF53850">
    <property type="entry name" value="Periplasmic binding protein-like II"/>
    <property type="match status" value="1"/>
</dbReference>
<evidence type="ECO:0000313" key="6">
    <source>
        <dbReference type="EMBL" id="MCO7545861.1"/>
    </source>
</evidence>
<keyword evidence="4" id="KW-0804">Transcription</keyword>
<dbReference type="SUPFAM" id="SSF46785">
    <property type="entry name" value="Winged helix' DNA-binding domain"/>
    <property type="match status" value="1"/>
</dbReference>
<evidence type="ECO:0000313" key="7">
    <source>
        <dbReference type="Proteomes" id="UP001165292"/>
    </source>
</evidence>
<reference evidence="6" key="1">
    <citation type="submission" date="2022-06" db="EMBL/GenBank/DDBJ databases">
        <title>Detection of beta-lactamases in bacteria of animal origin.</title>
        <authorList>
            <person name="Mlynarcik P."/>
            <person name="Zdarska V."/>
            <person name="Chudobova H."/>
            <person name="Prochazkova P."/>
            <person name="Hricova K."/>
            <person name="Mezerova K."/>
            <person name="Bardon J."/>
            <person name="Dolejska M."/>
            <person name="Sukkar I."/>
            <person name="Kolar M."/>
        </authorList>
    </citation>
    <scope>NUCLEOTIDE SEQUENCE</scope>
    <source>
        <strain evidence="6">S 300-3</strain>
    </source>
</reference>
<dbReference type="InterPro" id="IPR036388">
    <property type="entry name" value="WH-like_DNA-bd_sf"/>
</dbReference>
<dbReference type="InterPro" id="IPR036390">
    <property type="entry name" value="WH_DNA-bd_sf"/>
</dbReference>
<dbReference type="EMBL" id="JAMYBS010000016">
    <property type="protein sequence ID" value="MCO7545861.1"/>
    <property type="molecule type" value="Genomic_DNA"/>
</dbReference>
<dbReference type="FunFam" id="1.10.10.10:FF:000001">
    <property type="entry name" value="LysR family transcriptional regulator"/>
    <property type="match status" value="1"/>
</dbReference>
<feature type="domain" description="HTH lysR-type" evidence="5">
    <location>
        <begin position="1"/>
        <end position="57"/>
    </location>
</feature>
<evidence type="ECO:0000259" key="5">
    <source>
        <dbReference type="PROSITE" id="PS50931"/>
    </source>
</evidence>
<proteinExistence type="inferred from homology"/>
<dbReference type="Pfam" id="PF03466">
    <property type="entry name" value="LysR_substrate"/>
    <property type="match status" value="1"/>
</dbReference>
<dbReference type="PROSITE" id="PS50931">
    <property type="entry name" value="HTH_LYSR"/>
    <property type="match status" value="1"/>
</dbReference>
<evidence type="ECO:0000256" key="1">
    <source>
        <dbReference type="ARBA" id="ARBA00009437"/>
    </source>
</evidence>
<dbReference type="Pfam" id="PF00126">
    <property type="entry name" value="HTH_1"/>
    <property type="match status" value="1"/>
</dbReference>
<dbReference type="Gene3D" id="1.10.10.10">
    <property type="entry name" value="Winged helix-like DNA-binding domain superfamily/Winged helix DNA-binding domain"/>
    <property type="match status" value="1"/>
</dbReference>
<protein>
    <submittedName>
        <fullName evidence="6">LysR family transcriptional regulator</fullName>
    </submittedName>
</protein>
<dbReference type="InterPro" id="IPR005119">
    <property type="entry name" value="LysR_subst-bd"/>
</dbReference>
<organism evidence="6 7">
    <name type="scientific">Stutzerimonas nitrititolerans</name>
    <dbReference type="NCBI Taxonomy" id="2482751"/>
    <lineage>
        <taxon>Bacteria</taxon>
        <taxon>Pseudomonadati</taxon>
        <taxon>Pseudomonadota</taxon>
        <taxon>Gammaproteobacteria</taxon>
        <taxon>Pseudomonadales</taxon>
        <taxon>Pseudomonadaceae</taxon>
        <taxon>Stutzerimonas</taxon>
    </lineage>
</organism>
<dbReference type="AlphaFoldDB" id="A0AA42BDZ0"/>
<evidence type="ECO:0000256" key="3">
    <source>
        <dbReference type="ARBA" id="ARBA00023125"/>
    </source>
</evidence>
<dbReference type="PANTHER" id="PTHR30346:SF28">
    <property type="entry name" value="HTH-TYPE TRANSCRIPTIONAL REGULATOR CYNR"/>
    <property type="match status" value="1"/>
</dbReference>
<dbReference type="CDD" id="cd08427">
    <property type="entry name" value="PBP2_LTTR_like_2"/>
    <property type="match status" value="1"/>
</dbReference>
<dbReference type="PRINTS" id="PR00039">
    <property type="entry name" value="HTHLYSR"/>
</dbReference>
<gene>
    <name evidence="6" type="ORF">NJF43_13980</name>
</gene>
<accession>A0AA42BDZ0</accession>
<sequence>MIKELKTFIAVAREGTFTAAGDRIGLTQAAVSAQIQRLEAELGVELFDRSGRSAQLNAIGLQALQQAKDLIRMYEGLGASLPGAGAPSLVAIGAIASLQRNVFPLALARFHKLHKTLRSRVLPGLSIHLLDLVDSGEIDMAVMIRPAFSIQADLRWRTLACEPYRLIVPKSTLGDDWREILSNEPFIRYDRASFGGRQVDRFLQRKDVNPREICELDELDAIVQLVENAVGVALIPETLGTRCWPAGIRSIDLGVDTFHREVGTVYRAEKEAGHPIMDFVEILHAVADRTCSRRQIDR</sequence>
<dbReference type="Gene3D" id="3.40.190.290">
    <property type="match status" value="1"/>
</dbReference>
<name>A0AA42BDZ0_9GAMM</name>
<dbReference type="RefSeq" id="WP_253163566.1">
    <property type="nucleotide sequence ID" value="NZ_DAMBYQ010000009.1"/>
</dbReference>
<evidence type="ECO:0000256" key="2">
    <source>
        <dbReference type="ARBA" id="ARBA00023015"/>
    </source>
</evidence>
<dbReference type="PANTHER" id="PTHR30346">
    <property type="entry name" value="TRANSCRIPTIONAL DUAL REGULATOR HCAR-RELATED"/>
    <property type="match status" value="1"/>
</dbReference>
<evidence type="ECO:0000256" key="4">
    <source>
        <dbReference type="ARBA" id="ARBA00023163"/>
    </source>
</evidence>
<comment type="caution">
    <text evidence="6">The sequence shown here is derived from an EMBL/GenBank/DDBJ whole genome shotgun (WGS) entry which is preliminary data.</text>
</comment>